<evidence type="ECO:0000256" key="4">
    <source>
        <dbReference type="SAM" id="MobiDB-lite"/>
    </source>
</evidence>
<keyword evidence="3" id="KW-0539">Nucleus</keyword>
<accession>A0A7R8CNY5</accession>
<dbReference type="GO" id="GO:0070628">
    <property type="term" value="F:proteasome binding"/>
    <property type="evidence" value="ECO:0007669"/>
    <property type="project" value="TreeGrafter"/>
</dbReference>
<gene>
    <name evidence="5" type="ORF">LSAA_8047</name>
</gene>
<dbReference type="PANTHER" id="PTHR28032">
    <property type="entry name" value="FI02826P"/>
    <property type="match status" value="1"/>
</dbReference>
<dbReference type="GO" id="GO:0071630">
    <property type="term" value="P:nuclear protein quality control by the ubiquitin-proteasome system"/>
    <property type="evidence" value="ECO:0007669"/>
    <property type="project" value="InterPro"/>
</dbReference>
<dbReference type="Proteomes" id="UP000675881">
    <property type="component" value="Chromosome 3"/>
</dbReference>
<dbReference type="OrthoDB" id="10061064at2759"/>
<feature type="region of interest" description="Disordered" evidence="4">
    <location>
        <begin position="98"/>
        <end position="132"/>
    </location>
</feature>
<dbReference type="EMBL" id="HG994582">
    <property type="protein sequence ID" value="CAF2880879.1"/>
    <property type="molecule type" value="Genomic_DNA"/>
</dbReference>
<dbReference type="Pfam" id="PF08559">
    <property type="entry name" value="Cut8"/>
    <property type="match status" value="2"/>
</dbReference>
<organism evidence="5 6">
    <name type="scientific">Lepeophtheirus salmonis</name>
    <name type="common">Salmon louse</name>
    <name type="synonym">Caligus salmonis</name>
    <dbReference type="NCBI Taxonomy" id="72036"/>
    <lineage>
        <taxon>Eukaryota</taxon>
        <taxon>Metazoa</taxon>
        <taxon>Ecdysozoa</taxon>
        <taxon>Arthropoda</taxon>
        <taxon>Crustacea</taxon>
        <taxon>Multicrustacea</taxon>
        <taxon>Hexanauplia</taxon>
        <taxon>Copepoda</taxon>
        <taxon>Siphonostomatoida</taxon>
        <taxon>Caligidae</taxon>
        <taxon>Lepeophtheirus</taxon>
    </lineage>
</organism>
<dbReference type="GO" id="GO:0031144">
    <property type="term" value="P:proteasome localization"/>
    <property type="evidence" value="ECO:0007669"/>
    <property type="project" value="InterPro"/>
</dbReference>
<keyword evidence="6" id="KW-1185">Reference proteome</keyword>
<evidence type="ECO:0000256" key="2">
    <source>
        <dbReference type="ARBA" id="ARBA00006199"/>
    </source>
</evidence>
<protein>
    <submittedName>
        <fullName evidence="5">(salmon louse) hypothetical protein</fullName>
    </submittedName>
</protein>
<evidence type="ECO:0000313" key="5">
    <source>
        <dbReference type="EMBL" id="CAF2880879.1"/>
    </source>
</evidence>
<dbReference type="InterPro" id="IPR038422">
    <property type="entry name" value="Cut8/Sts1_sf"/>
</dbReference>
<evidence type="ECO:0000313" key="6">
    <source>
        <dbReference type="Proteomes" id="UP000675881"/>
    </source>
</evidence>
<dbReference type="Gene3D" id="1.20.58.1590">
    <property type="entry name" value="Tethering factor for nuclear proteasome Cut8/Sts1"/>
    <property type="match status" value="2"/>
</dbReference>
<evidence type="ECO:0000256" key="3">
    <source>
        <dbReference type="ARBA" id="ARBA00023242"/>
    </source>
</evidence>
<evidence type="ECO:0000256" key="1">
    <source>
        <dbReference type="ARBA" id="ARBA00004123"/>
    </source>
</evidence>
<dbReference type="AlphaFoldDB" id="A0A7R8CNY5"/>
<dbReference type="GO" id="GO:0031965">
    <property type="term" value="C:nuclear membrane"/>
    <property type="evidence" value="ECO:0007669"/>
    <property type="project" value="TreeGrafter"/>
</dbReference>
<reference evidence="5" key="1">
    <citation type="submission" date="2021-02" db="EMBL/GenBank/DDBJ databases">
        <authorList>
            <person name="Bekaert M."/>
        </authorList>
    </citation>
    <scope>NUCLEOTIDE SEQUENCE</scope>
    <source>
        <strain evidence="5">IoA-00</strain>
    </source>
</reference>
<proteinExistence type="inferred from homology"/>
<name>A0A7R8CNY5_LEPSM</name>
<feature type="compositionally biased region" description="Low complexity" evidence="4">
    <location>
        <begin position="118"/>
        <end position="127"/>
    </location>
</feature>
<comment type="subcellular location">
    <subcellularLocation>
        <location evidence="1">Nucleus</location>
    </subcellularLocation>
</comment>
<comment type="similarity">
    <text evidence="2">Belongs to the cut8/STS1 family.</text>
</comment>
<dbReference type="PANTHER" id="PTHR28032:SF1">
    <property type="entry name" value="FI02826P"/>
    <property type="match status" value="1"/>
</dbReference>
<feature type="region of interest" description="Disordered" evidence="4">
    <location>
        <begin position="1"/>
        <end position="32"/>
    </location>
</feature>
<sequence length="278" mass="31790">MEAPEGTHLFPLSPTTRRRHRGRGGVLDNMTASTITNNPSFLATTPDHDSDVCMLTPSPDEMVIQARGRRSTPLIFSPDVHLTPYRGKRATSGRLLLLPTRSSPRKRLTLTDSPPSPVKRSPSPRNSGWSQLMEKKPELAEDIRQIMPSPDLAPCEERLNYLKRNVYKALPNTRLESKTDSMAYNRVLLEANQWPALLDYSLMAWAYVRTTPVWDNPPHNNIRKQCFKSLSANCMHSLKRGEWSDEVYLDIKNKMIPLKQDSEEIITCLKYIDQLYNM</sequence>
<dbReference type="InterPro" id="IPR013868">
    <property type="entry name" value="Cut8/Sts1_fam"/>
</dbReference>